<reference evidence="3 4" key="1">
    <citation type="submission" date="2019-10" db="EMBL/GenBank/DDBJ databases">
        <title>Actinomadura rubteroloni sp. nov. and Actinomadura macrotermitis sp. nov., isolated from the gut of fungus growing-termite Macrotermes natalensis.</title>
        <authorList>
            <person name="Benndorf R."/>
            <person name="Martin K."/>
            <person name="Kuefner M."/>
            <person name="De Beer W."/>
            <person name="Kaster A.-K."/>
            <person name="Vollmers J."/>
            <person name="Poulsen M."/>
            <person name="Beemelmanns C."/>
        </authorList>
    </citation>
    <scope>NUCLEOTIDE SEQUENCE [LARGE SCALE GENOMIC DNA]</scope>
    <source>
        <strain evidence="3 4">RB68</strain>
    </source>
</reference>
<gene>
    <name evidence="3" type="ORF">ACRB68_33760</name>
</gene>
<dbReference type="Proteomes" id="UP000487268">
    <property type="component" value="Unassembled WGS sequence"/>
</dbReference>
<sequence length="183" mass="19705">MKDALTIHRALLERETQHEIVRLPRAVAHADELPRALGLPADRCLVTRVYACDDVHRGRGFLTGVVVAAGERPRTDVVRLGVGARTVRPARADLVNAATEYAAGLVCPLLLPPAMPLLMDQRIIDGLAIDDVVYTATGEPSTALGIRALDLYALSGAKPVHLFGPGPRPPARRMRAEPRHPVG</sequence>
<dbReference type="InterPro" id="IPR036754">
    <property type="entry name" value="YbaK/aa-tRNA-synt-asso_dom_sf"/>
</dbReference>
<dbReference type="EMBL" id="WEGH01000002">
    <property type="protein sequence ID" value="MQY05303.1"/>
    <property type="molecule type" value="Genomic_DNA"/>
</dbReference>
<feature type="region of interest" description="Disordered" evidence="1">
    <location>
        <begin position="163"/>
        <end position="183"/>
    </location>
</feature>
<dbReference type="Gene3D" id="3.90.960.10">
    <property type="entry name" value="YbaK/aminoacyl-tRNA synthetase-associated domain"/>
    <property type="match status" value="1"/>
</dbReference>
<dbReference type="Pfam" id="PF04073">
    <property type="entry name" value="tRNA_edit"/>
    <property type="match status" value="1"/>
</dbReference>
<accession>A0A7K0BVV0</accession>
<protein>
    <recommendedName>
        <fullName evidence="2">YbaK/aminoacyl-tRNA synthetase-associated domain-containing protein</fullName>
    </recommendedName>
</protein>
<dbReference type="AlphaFoldDB" id="A0A7K0BVV0"/>
<feature type="compositionally biased region" description="Basic and acidic residues" evidence="1">
    <location>
        <begin position="174"/>
        <end position="183"/>
    </location>
</feature>
<feature type="domain" description="YbaK/aminoacyl-tRNA synthetase-associated" evidence="2">
    <location>
        <begin position="27"/>
        <end position="150"/>
    </location>
</feature>
<evidence type="ECO:0000259" key="2">
    <source>
        <dbReference type="Pfam" id="PF04073"/>
    </source>
</evidence>
<evidence type="ECO:0000313" key="4">
    <source>
        <dbReference type="Proteomes" id="UP000487268"/>
    </source>
</evidence>
<proteinExistence type="predicted"/>
<organism evidence="3 4">
    <name type="scientific">Actinomadura macrotermitis</name>
    <dbReference type="NCBI Taxonomy" id="2585200"/>
    <lineage>
        <taxon>Bacteria</taxon>
        <taxon>Bacillati</taxon>
        <taxon>Actinomycetota</taxon>
        <taxon>Actinomycetes</taxon>
        <taxon>Streptosporangiales</taxon>
        <taxon>Thermomonosporaceae</taxon>
        <taxon>Actinomadura</taxon>
    </lineage>
</organism>
<keyword evidence="4" id="KW-1185">Reference proteome</keyword>
<evidence type="ECO:0000256" key="1">
    <source>
        <dbReference type="SAM" id="MobiDB-lite"/>
    </source>
</evidence>
<dbReference type="GO" id="GO:0002161">
    <property type="term" value="F:aminoacyl-tRNA deacylase activity"/>
    <property type="evidence" value="ECO:0007669"/>
    <property type="project" value="InterPro"/>
</dbReference>
<dbReference type="RefSeq" id="WP_153533378.1">
    <property type="nucleotide sequence ID" value="NZ_WEGH01000002.1"/>
</dbReference>
<name>A0A7K0BVV0_9ACTN</name>
<dbReference type="InterPro" id="IPR007214">
    <property type="entry name" value="YbaK/aa-tRNA-synth-assoc-dom"/>
</dbReference>
<evidence type="ECO:0000313" key="3">
    <source>
        <dbReference type="EMBL" id="MQY05303.1"/>
    </source>
</evidence>
<dbReference type="SUPFAM" id="SSF55826">
    <property type="entry name" value="YbaK/ProRS associated domain"/>
    <property type="match status" value="1"/>
</dbReference>
<comment type="caution">
    <text evidence="3">The sequence shown here is derived from an EMBL/GenBank/DDBJ whole genome shotgun (WGS) entry which is preliminary data.</text>
</comment>
<dbReference type="OrthoDB" id="3533795at2"/>